<evidence type="ECO:0000313" key="1">
    <source>
        <dbReference type="EMBL" id="PSS05209.1"/>
    </source>
</evidence>
<proteinExistence type="predicted"/>
<organism evidence="1 2">
    <name type="scientific">Coniella lustricola</name>
    <dbReference type="NCBI Taxonomy" id="2025994"/>
    <lineage>
        <taxon>Eukaryota</taxon>
        <taxon>Fungi</taxon>
        <taxon>Dikarya</taxon>
        <taxon>Ascomycota</taxon>
        <taxon>Pezizomycotina</taxon>
        <taxon>Sordariomycetes</taxon>
        <taxon>Sordariomycetidae</taxon>
        <taxon>Diaporthales</taxon>
        <taxon>Schizoparmaceae</taxon>
        <taxon>Coniella</taxon>
    </lineage>
</organism>
<keyword evidence="2" id="KW-1185">Reference proteome</keyword>
<dbReference type="EMBL" id="KZ678372">
    <property type="protein sequence ID" value="PSS05209.1"/>
    <property type="molecule type" value="Genomic_DNA"/>
</dbReference>
<reference evidence="1 2" key="1">
    <citation type="journal article" date="2018" name="Mycol. Prog.">
        <title>Coniella lustricola, a new species from submerged detritus.</title>
        <authorList>
            <person name="Raudabaugh D.B."/>
            <person name="Iturriaga T."/>
            <person name="Carver A."/>
            <person name="Mondo S."/>
            <person name="Pangilinan J."/>
            <person name="Lipzen A."/>
            <person name="He G."/>
            <person name="Amirebrahimi M."/>
            <person name="Grigoriev I.V."/>
            <person name="Miller A.N."/>
        </authorList>
    </citation>
    <scope>NUCLEOTIDE SEQUENCE [LARGE SCALE GENOMIC DNA]</scope>
    <source>
        <strain evidence="1 2">B22-T-1</strain>
    </source>
</reference>
<name>A0A2T3ANI1_9PEZI</name>
<sequence length="153" mass="17505">MAANTATVLPIQRRHIPGFPEHQAIVGEGFSHFPAALFPKLVRYVPGSSGLGFPCFYMASKDYLLLGLDSDLPSPTLQDDFLHWWVLSALRIVGSRICQYCDCEVVDIDAKIKHVSAPDICYWSTWRDSIYCMYWTRRTVQSTLYPRKSWHCS</sequence>
<accession>A0A2T3ANI1</accession>
<dbReference type="Proteomes" id="UP000241462">
    <property type="component" value="Unassembled WGS sequence"/>
</dbReference>
<protein>
    <submittedName>
        <fullName evidence="1">Uncharacterized protein</fullName>
    </submittedName>
</protein>
<dbReference type="AlphaFoldDB" id="A0A2T3ANI1"/>
<evidence type="ECO:0000313" key="2">
    <source>
        <dbReference type="Proteomes" id="UP000241462"/>
    </source>
</evidence>
<gene>
    <name evidence="1" type="ORF">BD289DRAFT_419755</name>
</gene>
<dbReference type="InParanoid" id="A0A2T3ANI1"/>